<dbReference type="Proteomes" id="UP000789375">
    <property type="component" value="Unassembled WGS sequence"/>
</dbReference>
<proteinExistence type="predicted"/>
<keyword evidence="2" id="KW-1185">Reference proteome</keyword>
<comment type="caution">
    <text evidence="1">The sequence shown here is derived from an EMBL/GenBank/DDBJ whole genome shotgun (WGS) entry which is preliminary data.</text>
</comment>
<evidence type="ECO:0000313" key="1">
    <source>
        <dbReference type="EMBL" id="CAG8636951.1"/>
    </source>
</evidence>
<gene>
    <name evidence="1" type="ORF">FMOSSE_LOCUS10786</name>
</gene>
<reference evidence="1" key="1">
    <citation type="submission" date="2021-06" db="EMBL/GenBank/DDBJ databases">
        <authorList>
            <person name="Kallberg Y."/>
            <person name="Tangrot J."/>
            <person name="Rosling A."/>
        </authorList>
    </citation>
    <scope>NUCLEOTIDE SEQUENCE</scope>
    <source>
        <strain evidence="1">87-6 pot B 2015</strain>
    </source>
</reference>
<dbReference type="AlphaFoldDB" id="A0A9N9GV98"/>
<organism evidence="1 2">
    <name type="scientific">Funneliformis mosseae</name>
    <name type="common">Endomycorrhizal fungus</name>
    <name type="synonym">Glomus mosseae</name>
    <dbReference type="NCBI Taxonomy" id="27381"/>
    <lineage>
        <taxon>Eukaryota</taxon>
        <taxon>Fungi</taxon>
        <taxon>Fungi incertae sedis</taxon>
        <taxon>Mucoromycota</taxon>
        <taxon>Glomeromycotina</taxon>
        <taxon>Glomeromycetes</taxon>
        <taxon>Glomerales</taxon>
        <taxon>Glomeraceae</taxon>
        <taxon>Funneliformis</taxon>
    </lineage>
</organism>
<accession>A0A9N9GV98</accession>
<sequence>MASDSSKVCRSRLLCFTTTSQSGAVHMLPLLQAGHSKMTRQFWLPTVQKSVAVALRFQPSCGL</sequence>
<name>A0A9N9GV98_FUNMO</name>
<evidence type="ECO:0000313" key="2">
    <source>
        <dbReference type="Proteomes" id="UP000789375"/>
    </source>
</evidence>
<dbReference type="EMBL" id="CAJVPP010003776">
    <property type="protein sequence ID" value="CAG8636951.1"/>
    <property type="molecule type" value="Genomic_DNA"/>
</dbReference>
<protein>
    <submittedName>
        <fullName evidence="1">766_t:CDS:1</fullName>
    </submittedName>
</protein>